<gene>
    <name evidence="4" type="ORF">C8D89_11554</name>
</gene>
<comment type="similarity">
    <text evidence="1">Belongs to the universal stress protein A family.</text>
</comment>
<evidence type="ECO:0000256" key="1">
    <source>
        <dbReference type="ARBA" id="ARBA00008791"/>
    </source>
</evidence>
<evidence type="ECO:0000259" key="3">
    <source>
        <dbReference type="Pfam" id="PF00582"/>
    </source>
</evidence>
<accession>A0A2U1EZM5</accession>
<feature type="region of interest" description="Disordered" evidence="2">
    <location>
        <begin position="1"/>
        <end position="33"/>
    </location>
</feature>
<dbReference type="InterPro" id="IPR006015">
    <property type="entry name" value="Universal_stress_UspA"/>
</dbReference>
<dbReference type="SUPFAM" id="SSF52402">
    <property type="entry name" value="Adenine nucleotide alpha hydrolases-like"/>
    <property type="match status" value="2"/>
</dbReference>
<feature type="compositionally biased region" description="Polar residues" evidence="2">
    <location>
        <begin position="1"/>
        <end position="22"/>
    </location>
</feature>
<feature type="domain" description="UspA" evidence="3">
    <location>
        <begin position="31"/>
        <end position="176"/>
    </location>
</feature>
<organism evidence="4 5">
    <name type="scientific">Actinomycetospora cinnamomea</name>
    <dbReference type="NCBI Taxonomy" id="663609"/>
    <lineage>
        <taxon>Bacteria</taxon>
        <taxon>Bacillati</taxon>
        <taxon>Actinomycetota</taxon>
        <taxon>Actinomycetes</taxon>
        <taxon>Pseudonocardiales</taxon>
        <taxon>Pseudonocardiaceae</taxon>
        <taxon>Actinomycetospora</taxon>
    </lineage>
</organism>
<name>A0A2U1EZM5_9PSEU</name>
<keyword evidence="5" id="KW-1185">Reference proteome</keyword>
<dbReference type="Pfam" id="PF00582">
    <property type="entry name" value="Usp"/>
    <property type="match status" value="2"/>
</dbReference>
<dbReference type="InterPro" id="IPR006016">
    <property type="entry name" value="UspA"/>
</dbReference>
<dbReference type="PANTHER" id="PTHR46268">
    <property type="entry name" value="STRESS RESPONSE PROTEIN NHAX"/>
    <property type="match status" value="1"/>
</dbReference>
<sequence>MAVTTSTEQRPGSHARSTTPETASPEHDGSVLVGFDGSPGAVTALSVAGLLMPDRHARIVHLWSSPDVGSILHRRLAHRARTADHLTALVAREAAAAAAHVAGQGVTLARAAGWTAEPASRRVYAGEAFALADLIDEVRPAAVVVGSRGHGGLRGLLGSVSARTVSHSPVPVLVVPPLLAEERAAAVGGPVLIAHDGSDDAERARRVAAGLFGDRARVVAQVVPPFDLCPSGVDAGGAPRGAITLRAQGFGPRAVADTLADEAAARGAGVIVVGSHGRTMLRELVLGSVARAVLRHGHRPALVVPSARDRLGAAAGPSA</sequence>
<reference evidence="4 5" key="1">
    <citation type="submission" date="2018-04" db="EMBL/GenBank/DDBJ databases">
        <title>Genomic Encyclopedia of Type Strains, Phase IV (KMG-IV): sequencing the most valuable type-strain genomes for metagenomic binning, comparative biology and taxonomic classification.</title>
        <authorList>
            <person name="Goeker M."/>
        </authorList>
    </citation>
    <scope>NUCLEOTIDE SEQUENCE [LARGE SCALE GENOMIC DNA]</scope>
    <source>
        <strain evidence="4 5">DSM 45771</strain>
    </source>
</reference>
<dbReference type="Gene3D" id="3.40.50.12370">
    <property type="match status" value="1"/>
</dbReference>
<dbReference type="PRINTS" id="PR01438">
    <property type="entry name" value="UNVRSLSTRESS"/>
</dbReference>
<dbReference type="EMBL" id="QEKW01000015">
    <property type="protein sequence ID" value="PVZ05349.1"/>
    <property type="molecule type" value="Genomic_DNA"/>
</dbReference>
<evidence type="ECO:0000313" key="4">
    <source>
        <dbReference type="EMBL" id="PVZ05349.1"/>
    </source>
</evidence>
<dbReference type="AlphaFoldDB" id="A0A2U1EZM5"/>
<feature type="domain" description="UspA" evidence="3">
    <location>
        <begin position="255"/>
        <end position="305"/>
    </location>
</feature>
<dbReference type="InterPro" id="IPR014729">
    <property type="entry name" value="Rossmann-like_a/b/a_fold"/>
</dbReference>
<dbReference type="OrthoDB" id="3473874at2"/>
<comment type="caution">
    <text evidence="4">The sequence shown here is derived from an EMBL/GenBank/DDBJ whole genome shotgun (WGS) entry which is preliminary data.</text>
</comment>
<dbReference type="Proteomes" id="UP000245639">
    <property type="component" value="Unassembled WGS sequence"/>
</dbReference>
<dbReference type="Gene3D" id="3.40.50.620">
    <property type="entry name" value="HUPs"/>
    <property type="match status" value="1"/>
</dbReference>
<dbReference type="PANTHER" id="PTHR46268:SF6">
    <property type="entry name" value="UNIVERSAL STRESS PROTEIN UP12"/>
    <property type="match status" value="1"/>
</dbReference>
<evidence type="ECO:0000256" key="2">
    <source>
        <dbReference type="SAM" id="MobiDB-lite"/>
    </source>
</evidence>
<protein>
    <submittedName>
        <fullName evidence="4">Nucleotide-binding universal stress UspA family protein</fullName>
    </submittedName>
</protein>
<dbReference type="CDD" id="cd00293">
    <property type="entry name" value="USP-like"/>
    <property type="match status" value="1"/>
</dbReference>
<proteinExistence type="inferred from homology"/>
<evidence type="ECO:0000313" key="5">
    <source>
        <dbReference type="Proteomes" id="UP000245639"/>
    </source>
</evidence>